<dbReference type="AlphaFoldDB" id="A0A371X5W7"/>
<dbReference type="EMBL" id="QURN01000019">
    <property type="protein sequence ID" value="RFC64626.1"/>
    <property type="molecule type" value="Genomic_DNA"/>
</dbReference>
<gene>
    <name evidence="2" type="ORF">DY251_19315</name>
</gene>
<organism evidence="2 3">
    <name type="scientific">Mesorhizobium denitrificans</name>
    <dbReference type="NCBI Taxonomy" id="2294114"/>
    <lineage>
        <taxon>Bacteria</taxon>
        <taxon>Pseudomonadati</taxon>
        <taxon>Pseudomonadota</taxon>
        <taxon>Alphaproteobacteria</taxon>
        <taxon>Hyphomicrobiales</taxon>
        <taxon>Phyllobacteriaceae</taxon>
        <taxon>Mesorhizobium</taxon>
    </lineage>
</organism>
<keyword evidence="1" id="KW-1133">Transmembrane helix</keyword>
<evidence type="ECO:0000313" key="3">
    <source>
        <dbReference type="Proteomes" id="UP000262379"/>
    </source>
</evidence>
<dbReference type="Proteomes" id="UP000262379">
    <property type="component" value="Unassembled WGS sequence"/>
</dbReference>
<accession>A0A371X5W7</accession>
<feature type="transmembrane region" description="Helical" evidence="1">
    <location>
        <begin position="95"/>
        <end position="112"/>
    </location>
</feature>
<proteinExistence type="predicted"/>
<sequence length="122" mass="13602">MSFEEFLSLTPPLVITIAFGVVAIMVRKFTAGRSVSRKSENADQKEEPLPPPIGEARVMSEMWDVLIVLILLLANAGLMIYAFSLDRSDPRQLTGLMWTTVASLALAGYVVWRVHLLINRTK</sequence>
<comment type="caution">
    <text evidence="2">The sequence shown here is derived from an EMBL/GenBank/DDBJ whole genome shotgun (WGS) entry which is preliminary data.</text>
</comment>
<dbReference type="RefSeq" id="WP_116625547.1">
    <property type="nucleotide sequence ID" value="NZ_QURN01000019.1"/>
</dbReference>
<keyword evidence="3" id="KW-1185">Reference proteome</keyword>
<reference evidence="3" key="1">
    <citation type="submission" date="2018-08" db="EMBL/GenBank/DDBJ databases">
        <authorList>
            <person name="Im W.T."/>
        </authorList>
    </citation>
    <scope>NUCLEOTIDE SEQUENCE [LARGE SCALE GENOMIC DNA]</scope>
    <source>
        <strain evidence="3">LA-28</strain>
    </source>
</reference>
<keyword evidence="1" id="KW-0812">Transmembrane</keyword>
<name>A0A371X5W7_9HYPH</name>
<protein>
    <submittedName>
        <fullName evidence="2">Uncharacterized protein</fullName>
    </submittedName>
</protein>
<keyword evidence="1" id="KW-0472">Membrane</keyword>
<feature type="transmembrane region" description="Helical" evidence="1">
    <location>
        <begin position="65"/>
        <end position="83"/>
    </location>
</feature>
<evidence type="ECO:0000313" key="2">
    <source>
        <dbReference type="EMBL" id="RFC64626.1"/>
    </source>
</evidence>
<feature type="transmembrane region" description="Helical" evidence="1">
    <location>
        <begin position="6"/>
        <end position="26"/>
    </location>
</feature>
<evidence type="ECO:0000256" key="1">
    <source>
        <dbReference type="SAM" id="Phobius"/>
    </source>
</evidence>